<keyword evidence="2" id="KW-0472">Membrane</keyword>
<evidence type="ECO:0000256" key="1">
    <source>
        <dbReference type="SAM" id="MobiDB-lite"/>
    </source>
</evidence>
<dbReference type="GeneID" id="90830094"/>
<gene>
    <name evidence="3" type="ORF">I303_103664</name>
</gene>
<sequence>MPTQETTPLLGSNRGHEGNTSTPPFNPLKSSRYLLLGSWINVLLVAVPLSFIADGLHWSAAARFATSFLAIVPLAKHRTTLDEARSNARRTSQRDLR</sequence>
<reference evidence="3" key="1">
    <citation type="submission" date="2013-07" db="EMBL/GenBank/DDBJ databases">
        <authorList>
            <consortium name="The Broad Institute Genome Sequencing Platform"/>
            <person name="Cuomo C."/>
            <person name="Litvintseva A."/>
            <person name="Chen Y."/>
            <person name="Heitman J."/>
            <person name="Sun S."/>
            <person name="Springer D."/>
            <person name="Dromer F."/>
            <person name="Young S.K."/>
            <person name="Zeng Q."/>
            <person name="Gargeya S."/>
            <person name="Fitzgerald M."/>
            <person name="Abouelleil A."/>
            <person name="Alvarado L."/>
            <person name="Berlin A.M."/>
            <person name="Chapman S.B."/>
            <person name="Dewar J."/>
            <person name="Goldberg J."/>
            <person name="Griggs A."/>
            <person name="Gujja S."/>
            <person name="Hansen M."/>
            <person name="Howarth C."/>
            <person name="Imamovic A."/>
            <person name="Larimer J."/>
            <person name="McCowan C."/>
            <person name="Murphy C."/>
            <person name="Pearson M."/>
            <person name="Priest M."/>
            <person name="Roberts A."/>
            <person name="Saif S."/>
            <person name="Shea T."/>
            <person name="Sykes S."/>
            <person name="Wortman J."/>
            <person name="Nusbaum C."/>
            <person name="Birren B."/>
        </authorList>
    </citation>
    <scope>NUCLEOTIDE SEQUENCE</scope>
    <source>
        <strain evidence="3">CBS 10117</strain>
    </source>
</reference>
<dbReference type="KEGG" id="kdj:90830094"/>
<feature type="region of interest" description="Disordered" evidence="1">
    <location>
        <begin position="1"/>
        <end position="26"/>
    </location>
</feature>
<dbReference type="RefSeq" id="XP_065824876.1">
    <property type="nucleotide sequence ID" value="XM_065968804.1"/>
</dbReference>
<keyword evidence="2" id="KW-0812">Transmembrane</keyword>
<proteinExistence type="predicted"/>
<protein>
    <submittedName>
        <fullName evidence="3">Uncharacterized protein</fullName>
    </submittedName>
</protein>
<feature type="transmembrane region" description="Helical" evidence="2">
    <location>
        <begin position="33"/>
        <end position="52"/>
    </location>
</feature>
<dbReference type="Proteomes" id="UP000078595">
    <property type="component" value="Chromosome 4"/>
</dbReference>
<reference evidence="3" key="2">
    <citation type="submission" date="2024-02" db="EMBL/GenBank/DDBJ databases">
        <title>Comparative genomics of Cryptococcus and Kwoniella reveals pathogenesis evolution and contrasting modes of karyotype evolution via chromosome fusion or intercentromeric recombination.</title>
        <authorList>
            <person name="Coelho M.A."/>
            <person name="David-Palma M."/>
            <person name="Shea T."/>
            <person name="Bowers K."/>
            <person name="McGinley-Smith S."/>
            <person name="Mohammad A.W."/>
            <person name="Gnirke A."/>
            <person name="Yurkov A.M."/>
            <person name="Nowrousian M."/>
            <person name="Sun S."/>
            <person name="Cuomo C.A."/>
            <person name="Heitman J."/>
        </authorList>
    </citation>
    <scope>NUCLEOTIDE SEQUENCE</scope>
    <source>
        <strain evidence="3">CBS 10117</strain>
    </source>
</reference>
<evidence type="ECO:0000256" key="2">
    <source>
        <dbReference type="SAM" id="Phobius"/>
    </source>
</evidence>
<keyword evidence="2" id="KW-1133">Transmembrane helix</keyword>
<dbReference type="EMBL" id="CP144533">
    <property type="protein sequence ID" value="WWC61086.1"/>
    <property type="molecule type" value="Genomic_DNA"/>
</dbReference>
<evidence type="ECO:0000313" key="4">
    <source>
        <dbReference type="Proteomes" id="UP000078595"/>
    </source>
</evidence>
<organism evidence="3 4">
    <name type="scientific">Kwoniella dejecticola CBS 10117</name>
    <dbReference type="NCBI Taxonomy" id="1296121"/>
    <lineage>
        <taxon>Eukaryota</taxon>
        <taxon>Fungi</taxon>
        <taxon>Dikarya</taxon>
        <taxon>Basidiomycota</taxon>
        <taxon>Agaricomycotina</taxon>
        <taxon>Tremellomycetes</taxon>
        <taxon>Tremellales</taxon>
        <taxon>Cryptococcaceae</taxon>
        <taxon>Kwoniella</taxon>
    </lineage>
</organism>
<evidence type="ECO:0000313" key="3">
    <source>
        <dbReference type="EMBL" id="WWC61086.1"/>
    </source>
</evidence>
<keyword evidence="4" id="KW-1185">Reference proteome</keyword>
<accession>A0AAJ8MG81</accession>
<name>A0AAJ8MG81_9TREE</name>
<dbReference type="AlphaFoldDB" id="A0AAJ8MG81"/>
<feature type="compositionally biased region" description="Polar residues" evidence="1">
    <location>
        <begin position="1"/>
        <end position="10"/>
    </location>
</feature>